<dbReference type="InterPro" id="IPR008217">
    <property type="entry name" value="Ccc1_fam"/>
</dbReference>
<dbReference type="PANTHER" id="PTHR31851">
    <property type="entry name" value="FE(2+)/MN(2+) TRANSPORTER PCL1"/>
    <property type="match status" value="1"/>
</dbReference>
<dbReference type="GO" id="GO:0030026">
    <property type="term" value="P:intracellular manganese ion homeostasis"/>
    <property type="evidence" value="ECO:0007669"/>
    <property type="project" value="InterPro"/>
</dbReference>
<gene>
    <name evidence="7" type="ORF">B0A48_06416</name>
</gene>
<evidence type="ECO:0000313" key="8">
    <source>
        <dbReference type="Proteomes" id="UP000192596"/>
    </source>
</evidence>
<keyword evidence="5 6" id="KW-0472">Membrane</keyword>
<feature type="transmembrane region" description="Helical" evidence="6">
    <location>
        <begin position="213"/>
        <end position="231"/>
    </location>
</feature>
<proteinExistence type="inferred from homology"/>
<evidence type="ECO:0000256" key="1">
    <source>
        <dbReference type="ARBA" id="ARBA00004127"/>
    </source>
</evidence>
<evidence type="ECO:0000256" key="2">
    <source>
        <dbReference type="ARBA" id="ARBA00007049"/>
    </source>
</evidence>
<dbReference type="Proteomes" id="UP000192596">
    <property type="component" value="Unassembled WGS sequence"/>
</dbReference>
<evidence type="ECO:0008006" key="9">
    <source>
        <dbReference type="Google" id="ProtNLM"/>
    </source>
</evidence>
<dbReference type="InParanoid" id="A0A1V8TAX6"/>
<feature type="transmembrane region" description="Helical" evidence="6">
    <location>
        <begin position="182"/>
        <end position="207"/>
    </location>
</feature>
<dbReference type="CDD" id="cd02435">
    <property type="entry name" value="CCC1"/>
    <property type="match status" value="1"/>
</dbReference>
<evidence type="ECO:0000313" key="7">
    <source>
        <dbReference type="EMBL" id="OQO08546.1"/>
    </source>
</evidence>
<comment type="similarity">
    <text evidence="2">Belongs to the CCC1 family.</text>
</comment>
<evidence type="ECO:0000256" key="5">
    <source>
        <dbReference type="ARBA" id="ARBA00023136"/>
    </source>
</evidence>
<dbReference type="GO" id="GO:0005384">
    <property type="term" value="F:manganese ion transmembrane transporter activity"/>
    <property type="evidence" value="ECO:0007669"/>
    <property type="project" value="InterPro"/>
</dbReference>
<evidence type="ECO:0000256" key="4">
    <source>
        <dbReference type="ARBA" id="ARBA00022989"/>
    </source>
</evidence>
<comment type="subcellular location">
    <subcellularLocation>
        <location evidence="1">Endomembrane system</location>
        <topology evidence="1">Multi-pass membrane protein</topology>
    </subcellularLocation>
</comment>
<dbReference type="OrthoDB" id="73465at2759"/>
<keyword evidence="4 6" id="KW-1133">Transmembrane helix</keyword>
<evidence type="ECO:0000256" key="3">
    <source>
        <dbReference type="ARBA" id="ARBA00022692"/>
    </source>
</evidence>
<keyword evidence="3 6" id="KW-0812">Transmembrane</keyword>
<dbReference type="GO" id="GO:0012505">
    <property type="term" value="C:endomembrane system"/>
    <property type="evidence" value="ECO:0007669"/>
    <property type="project" value="UniProtKB-SubCell"/>
</dbReference>
<feature type="transmembrane region" description="Helical" evidence="6">
    <location>
        <begin position="251"/>
        <end position="270"/>
    </location>
</feature>
<accession>A0A1V8TAX6</accession>
<name>A0A1V8TAX6_9PEZI</name>
<keyword evidence="8" id="KW-1185">Reference proteome</keyword>
<dbReference type="Pfam" id="PF01988">
    <property type="entry name" value="VIT1"/>
    <property type="match status" value="1"/>
</dbReference>
<sequence length="271" mass="28769">MALLFLKSVVLPHRTGHKYTPLPIHATDSLSSNEKHQSSTVETVHISPRLISDATIGLSDGLTVPFALTAGLSALGDSHVVIYGGLAELIAGAISMGLGGYLGARGEADACAAKLAETREIVKGSSSRAKMLIGEAFEGFEIRRQIIDAFAQDLQGNDERTVDFLMKFRWQLAETDFVASRAYVSGLTISGGYLFGGLVPLLPYLFLESVEQAFIGSLLVMMVALFAFGWVKTALIGERDRWTCGKNGVQMVVLGSVAAGAAMLSVKALSG</sequence>
<dbReference type="STRING" id="1507870.A0A1V8TAX6"/>
<evidence type="ECO:0000256" key="6">
    <source>
        <dbReference type="SAM" id="Phobius"/>
    </source>
</evidence>
<reference evidence="8" key="1">
    <citation type="submission" date="2017-03" db="EMBL/GenBank/DDBJ databases">
        <title>Genomes of endolithic fungi from Antarctica.</title>
        <authorList>
            <person name="Coleine C."/>
            <person name="Masonjones S."/>
            <person name="Stajich J.E."/>
        </authorList>
    </citation>
    <scope>NUCLEOTIDE SEQUENCE [LARGE SCALE GENOMIC DNA]</scope>
    <source>
        <strain evidence="8">CCFEE 5527</strain>
    </source>
</reference>
<dbReference type="AlphaFoldDB" id="A0A1V8TAX6"/>
<dbReference type="FunCoup" id="A0A1V8TAX6">
    <property type="interactions" value="25"/>
</dbReference>
<comment type="caution">
    <text evidence="7">The sequence shown here is derived from an EMBL/GenBank/DDBJ whole genome shotgun (WGS) entry which is preliminary data.</text>
</comment>
<protein>
    <recommendedName>
        <fullName evidence="9">Protein CCC1</fullName>
    </recommendedName>
</protein>
<organism evidence="7 8">
    <name type="scientific">Cryoendolithus antarcticus</name>
    <dbReference type="NCBI Taxonomy" id="1507870"/>
    <lineage>
        <taxon>Eukaryota</taxon>
        <taxon>Fungi</taxon>
        <taxon>Dikarya</taxon>
        <taxon>Ascomycota</taxon>
        <taxon>Pezizomycotina</taxon>
        <taxon>Dothideomycetes</taxon>
        <taxon>Dothideomycetidae</taxon>
        <taxon>Cladosporiales</taxon>
        <taxon>Cladosporiaceae</taxon>
        <taxon>Cryoendolithus</taxon>
    </lineage>
</organism>
<dbReference type="EMBL" id="NAJO01000012">
    <property type="protein sequence ID" value="OQO08546.1"/>
    <property type="molecule type" value="Genomic_DNA"/>
</dbReference>